<organism evidence="1 2">
    <name type="scientific">Enterococcus florum</name>
    <dbReference type="NCBI Taxonomy" id="2480627"/>
    <lineage>
        <taxon>Bacteria</taxon>
        <taxon>Bacillati</taxon>
        <taxon>Bacillota</taxon>
        <taxon>Bacilli</taxon>
        <taxon>Lactobacillales</taxon>
        <taxon>Enterococcaceae</taxon>
        <taxon>Enterococcus</taxon>
    </lineage>
</organism>
<protein>
    <recommendedName>
        <fullName evidence="3">NADH peroxidase</fullName>
    </recommendedName>
</protein>
<dbReference type="OrthoDB" id="2990282at2"/>
<dbReference type="Proteomes" id="UP000290567">
    <property type="component" value="Unassembled WGS sequence"/>
</dbReference>
<sequence>MKVIVLGSSHGGYEAVEELLLTQPDAEIQWYEKGDFISFMG</sequence>
<dbReference type="EMBL" id="BJCC01000007">
    <property type="protein sequence ID" value="GCF92944.1"/>
    <property type="molecule type" value="Genomic_DNA"/>
</dbReference>
<dbReference type="AlphaFoldDB" id="A0A4P5P9F1"/>
<accession>A0A4P5P9F1</accession>
<dbReference type="InterPro" id="IPR036188">
    <property type="entry name" value="FAD/NAD-bd_sf"/>
</dbReference>
<keyword evidence="2" id="KW-1185">Reference proteome</keyword>
<dbReference type="SUPFAM" id="SSF51905">
    <property type="entry name" value="FAD/NAD(P)-binding domain"/>
    <property type="match status" value="1"/>
</dbReference>
<reference evidence="2" key="1">
    <citation type="submission" date="2019-02" db="EMBL/GenBank/DDBJ databases">
        <title>Draft genome sequence of Enterococcus sp. Gos25-1.</title>
        <authorList>
            <person name="Tanaka N."/>
            <person name="Shiwa Y."/>
            <person name="Fujita N."/>
        </authorList>
    </citation>
    <scope>NUCLEOTIDE SEQUENCE [LARGE SCALE GENOMIC DNA]</scope>
    <source>
        <strain evidence="2">Gos25-1</strain>
    </source>
</reference>
<proteinExistence type="predicted"/>
<evidence type="ECO:0008006" key="3">
    <source>
        <dbReference type="Google" id="ProtNLM"/>
    </source>
</evidence>
<gene>
    <name evidence="1" type="ORF">NRIC_08350</name>
</gene>
<name>A0A4P5P9F1_9ENTE</name>
<evidence type="ECO:0000313" key="2">
    <source>
        <dbReference type="Proteomes" id="UP000290567"/>
    </source>
</evidence>
<dbReference type="Gene3D" id="3.50.50.60">
    <property type="entry name" value="FAD/NAD(P)-binding domain"/>
    <property type="match status" value="1"/>
</dbReference>
<evidence type="ECO:0000313" key="1">
    <source>
        <dbReference type="EMBL" id="GCF92944.1"/>
    </source>
</evidence>
<comment type="caution">
    <text evidence="1">The sequence shown here is derived from an EMBL/GenBank/DDBJ whole genome shotgun (WGS) entry which is preliminary data.</text>
</comment>